<evidence type="ECO:0000313" key="2">
    <source>
        <dbReference type="EMBL" id="GAA3578501.1"/>
    </source>
</evidence>
<dbReference type="RefSeq" id="WP_204912838.1">
    <property type="nucleotide sequence ID" value="NZ_BAAAYR010000006.1"/>
</dbReference>
<gene>
    <name evidence="2" type="ORF">GCM10022197_39920</name>
</gene>
<accession>A0ABP6YAA9</accession>
<organism evidence="2 3">
    <name type="scientific">Microlunatus spumicola</name>
    <dbReference type="NCBI Taxonomy" id="81499"/>
    <lineage>
        <taxon>Bacteria</taxon>
        <taxon>Bacillati</taxon>
        <taxon>Actinomycetota</taxon>
        <taxon>Actinomycetes</taxon>
        <taxon>Propionibacteriales</taxon>
        <taxon>Propionibacteriaceae</taxon>
        <taxon>Microlunatus</taxon>
    </lineage>
</organism>
<feature type="compositionally biased region" description="Basic and acidic residues" evidence="1">
    <location>
        <begin position="10"/>
        <end position="21"/>
    </location>
</feature>
<evidence type="ECO:0000256" key="1">
    <source>
        <dbReference type="SAM" id="MobiDB-lite"/>
    </source>
</evidence>
<proteinExistence type="predicted"/>
<feature type="region of interest" description="Disordered" evidence="1">
    <location>
        <begin position="1"/>
        <end position="31"/>
    </location>
</feature>
<reference evidence="3" key="1">
    <citation type="journal article" date="2019" name="Int. J. Syst. Evol. Microbiol.">
        <title>The Global Catalogue of Microorganisms (GCM) 10K type strain sequencing project: providing services to taxonomists for standard genome sequencing and annotation.</title>
        <authorList>
            <consortium name="The Broad Institute Genomics Platform"/>
            <consortium name="The Broad Institute Genome Sequencing Center for Infectious Disease"/>
            <person name="Wu L."/>
            <person name="Ma J."/>
        </authorList>
    </citation>
    <scope>NUCLEOTIDE SEQUENCE [LARGE SCALE GENOMIC DNA]</scope>
    <source>
        <strain evidence="3">JCM 16540</strain>
    </source>
</reference>
<evidence type="ECO:0000313" key="3">
    <source>
        <dbReference type="Proteomes" id="UP001500767"/>
    </source>
</evidence>
<keyword evidence="3" id="KW-1185">Reference proteome</keyword>
<name>A0ABP6YAA9_9ACTN</name>
<comment type="caution">
    <text evidence="2">The sequence shown here is derived from an EMBL/GenBank/DDBJ whole genome shotgun (WGS) entry which is preliminary data.</text>
</comment>
<dbReference type="EMBL" id="BAAAYR010000006">
    <property type="protein sequence ID" value="GAA3578501.1"/>
    <property type="molecule type" value="Genomic_DNA"/>
</dbReference>
<dbReference type="Proteomes" id="UP001500767">
    <property type="component" value="Unassembled WGS sequence"/>
</dbReference>
<sequence>MYEMYPDTWHVADDGHHDTAGRPRRRARKEHPVVPAVLVAAPSAPDRTRPTA</sequence>
<protein>
    <submittedName>
        <fullName evidence="2">Uncharacterized protein</fullName>
    </submittedName>
</protein>